<dbReference type="OrthoDB" id="8477283at2"/>
<dbReference type="EMBL" id="LZDL01000015">
    <property type="protein sequence ID" value="OBX47232.1"/>
    <property type="molecule type" value="Genomic_DNA"/>
</dbReference>
<dbReference type="GO" id="GO:0003676">
    <property type="term" value="F:nucleic acid binding"/>
    <property type="evidence" value="ECO:0007669"/>
    <property type="project" value="InterPro"/>
</dbReference>
<name>A0A1B8PFB3_HAEHA</name>
<comment type="caution">
    <text evidence="3">The sequence shown here is derived from an EMBL/GenBank/DDBJ whole genome shotgun (WGS) entry which is preliminary data.</text>
</comment>
<evidence type="ECO:0000259" key="1">
    <source>
        <dbReference type="Pfam" id="PF09002"/>
    </source>
</evidence>
<evidence type="ECO:0000259" key="2">
    <source>
        <dbReference type="Pfam" id="PF23400"/>
    </source>
</evidence>
<accession>A0A1B8PFB3</accession>
<dbReference type="Gene3D" id="3.40.50.10770">
    <property type="entry name" value="Hypothetical protein VC1899 like domain (Restriction endonuclease-like)"/>
    <property type="match status" value="1"/>
</dbReference>
<dbReference type="Pfam" id="PF09002">
    <property type="entry name" value="Card1_endonuc"/>
    <property type="match status" value="1"/>
</dbReference>
<dbReference type="RefSeq" id="WP_065246275.1">
    <property type="nucleotide sequence ID" value="NZ_LZDL01000015.1"/>
</dbReference>
<dbReference type="Pfam" id="PF23400">
    <property type="entry name" value="CARF_Card1"/>
    <property type="match status" value="1"/>
</dbReference>
<dbReference type="InterPro" id="IPR011335">
    <property type="entry name" value="Restrct_endonuc-II-like"/>
</dbReference>
<dbReference type="SUPFAM" id="SSF52980">
    <property type="entry name" value="Restriction endonuclease-like"/>
    <property type="match status" value="1"/>
</dbReference>
<dbReference type="Gene3D" id="1.10.10.680">
    <property type="entry name" value="Hypothetical protein VC1899 (Restriction endonuclease-like)"/>
    <property type="match status" value="1"/>
</dbReference>
<reference evidence="3 4" key="1">
    <citation type="submission" date="2016-06" db="EMBL/GenBank/DDBJ databases">
        <title>Draft genome of Haemophilus haemolyticus CCUG 24149.</title>
        <authorList>
            <person name="Engstrom-Jakobsson H."/>
            <person name="Salva-Serra F."/>
            <person name="Thorell K."/>
            <person name="Gonzales-Siles L."/>
            <person name="Karlsson R."/>
            <person name="Boulund F."/>
            <person name="Engstrand L."/>
            <person name="Kristiansson E."/>
            <person name="Moore E."/>
        </authorList>
    </citation>
    <scope>NUCLEOTIDE SEQUENCE [LARGE SCALE GENOMIC DNA]</scope>
    <source>
        <strain evidence="3 4">CCUG 24149</strain>
    </source>
</reference>
<sequence length="390" mass="44849">MQKYDIHVCLVSAQAAPNLLPILDSEFKPKKTIFLVSKAMKQRAEYLAKTFEKLNVKVELKNISDEFNFGLMEDEIFKLVEEYENESIALNVTGGTKLMSIAAENAFSSLGKPIFYIDTDSNQILFISKDEEQKWLPNLEMKAKNKIDIYLSSYGSTVLTTQDPNARKKYLPAIEPFIKYYDNYTQLIPMLNMHATLSQSNGYKSEYTKVNPKINKIDELFLGLDYQGLINYDGQQINFKNKEIKTFLNGGWLEDYTYFQLKEISNIEDLACGVDVANPKFKLGKNEYSSENKGNKNEFDIVFMAKNKLHIIECKTQLMDKSGGIKAEDILYKLETLKDYGGLMTKKCLVSYFEVPEPVKNRASFLNIEIIQGKDLQRLKSKIQEWIGKR</sequence>
<dbReference type="InterPro" id="IPR015093">
    <property type="entry name" value="Card1_endonucl_dom"/>
</dbReference>
<feature type="domain" description="Card1 endonuclease" evidence="1">
    <location>
        <begin position="242"/>
        <end position="387"/>
    </location>
</feature>
<protein>
    <recommendedName>
        <fullName evidence="5">DUF1887 family protein</fullName>
    </recommendedName>
</protein>
<evidence type="ECO:0000313" key="3">
    <source>
        <dbReference type="EMBL" id="OBX47232.1"/>
    </source>
</evidence>
<feature type="domain" description="Card1 CARF" evidence="2">
    <location>
        <begin position="6"/>
        <end position="134"/>
    </location>
</feature>
<dbReference type="Gene3D" id="3.40.1350.10">
    <property type="match status" value="1"/>
</dbReference>
<dbReference type="CDD" id="cd22364">
    <property type="entry name" value="VC1899-like"/>
    <property type="match status" value="1"/>
</dbReference>
<dbReference type="Proteomes" id="UP000092611">
    <property type="component" value="Unassembled WGS sequence"/>
</dbReference>
<organism evidence="3 4">
    <name type="scientific">Haemophilus haemolyticus</name>
    <dbReference type="NCBI Taxonomy" id="726"/>
    <lineage>
        <taxon>Bacteria</taxon>
        <taxon>Pseudomonadati</taxon>
        <taxon>Pseudomonadota</taxon>
        <taxon>Gammaproteobacteria</taxon>
        <taxon>Pasteurellales</taxon>
        <taxon>Pasteurellaceae</taxon>
        <taxon>Haemophilus</taxon>
    </lineage>
</organism>
<dbReference type="InterPro" id="IPR056339">
    <property type="entry name" value="CARF_Card1"/>
</dbReference>
<dbReference type="AlphaFoldDB" id="A0A1B8PFB3"/>
<proteinExistence type="predicted"/>
<evidence type="ECO:0000313" key="4">
    <source>
        <dbReference type="Proteomes" id="UP000092611"/>
    </source>
</evidence>
<gene>
    <name evidence="3" type="ORF">A9Z62_08845</name>
</gene>
<evidence type="ECO:0008006" key="5">
    <source>
        <dbReference type="Google" id="ProtNLM"/>
    </source>
</evidence>
<dbReference type="InterPro" id="IPR011856">
    <property type="entry name" value="tRNA_endonuc-like_dom_sf"/>
</dbReference>